<proteinExistence type="predicted"/>
<evidence type="ECO:0000313" key="3">
    <source>
        <dbReference type="Proteomes" id="UP000717328"/>
    </source>
</evidence>
<evidence type="ECO:0000313" key="2">
    <source>
        <dbReference type="EMBL" id="KAG5646478.1"/>
    </source>
</evidence>
<keyword evidence="3" id="KW-1185">Reference proteome</keyword>
<dbReference type="EMBL" id="JABCKI010002331">
    <property type="protein sequence ID" value="KAG5646478.1"/>
    <property type="molecule type" value="Genomic_DNA"/>
</dbReference>
<accession>A0A9P7K302</accession>
<reference evidence="1" key="1">
    <citation type="submission" date="2021-02" db="EMBL/GenBank/DDBJ databases">
        <authorList>
            <person name="Nieuwenhuis M."/>
            <person name="Van De Peppel L.J.J."/>
        </authorList>
    </citation>
    <scope>NUCLEOTIDE SEQUENCE</scope>
    <source>
        <strain evidence="1">D49</strain>
    </source>
</reference>
<dbReference type="EMBL" id="JABCKI010007896">
    <property type="protein sequence ID" value="KAG5633406.1"/>
    <property type="molecule type" value="Genomic_DNA"/>
</dbReference>
<sequence length="82" mass="9210">PLTSEEGLLLHNEVIALQNREGISYTAAARELYLIEVAKHGSAIVAREGFDKIKSSAEQHYPEHLFIESIKSDKSREDSTRD</sequence>
<gene>
    <name evidence="1" type="ORF">H0H81_008015</name>
    <name evidence="2" type="ORF">H0H81_008404</name>
</gene>
<comment type="caution">
    <text evidence="1">The sequence shown here is derived from an EMBL/GenBank/DDBJ whole genome shotgun (WGS) entry which is preliminary data.</text>
</comment>
<protein>
    <submittedName>
        <fullName evidence="1">Uncharacterized protein</fullName>
    </submittedName>
</protein>
<dbReference type="Proteomes" id="UP000717328">
    <property type="component" value="Unassembled WGS sequence"/>
</dbReference>
<feature type="non-terminal residue" evidence="1">
    <location>
        <position position="1"/>
    </location>
</feature>
<dbReference type="OrthoDB" id="3044119at2759"/>
<name>A0A9P7K302_9AGAR</name>
<evidence type="ECO:0000313" key="1">
    <source>
        <dbReference type="EMBL" id="KAG5633406.1"/>
    </source>
</evidence>
<dbReference type="AlphaFoldDB" id="A0A9P7K302"/>
<reference evidence="1" key="2">
    <citation type="submission" date="2021-10" db="EMBL/GenBank/DDBJ databases">
        <title>Phylogenomics reveals ancestral predisposition of the termite-cultivated fungus Termitomyces towards a domesticated lifestyle.</title>
        <authorList>
            <person name="Auxier B."/>
            <person name="Grum-Grzhimaylo A."/>
            <person name="Cardenas M.E."/>
            <person name="Lodge J.D."/>
            <person name="Laessoe T."/>
            <person name="Pedersen O."/>
            <person name="Smith M.E."/>
            <person name="Kuyper T.W."/>
            <person name="Franco-Molano E.A."/>
            <person name="Baroni T.J."/>
            <person name="Aanen D.K."/>
        </authorList>
    </citation>
    <scope>NUCLEOTIDE SEQUENCE</scope>
    <source>
        <strain evidence="1">D49</strain>
    </source>
</reference>
<organism evidence="1 3">
    <name type="scientific">Sphagnurus paluster</name>
    <dbReference type="NCBI Taxonomy" id="117069"/>
    <lineage>
        <taxon>Eukaryota</taxon>
        <taxon>Fungi</taxon>
        <taxon>Dikarya</taxon>
        <taxon>Basidiomycota</taxon>
        <taxon>Agaricomycotina</taxon>
        <taxon>Agaricomycetes</taxon>
        <taxon>Agaricomycetidae</taxon>
        <taxon>Agaricales</taxon>
        <taxon>Tricholomatineae</taxon>
        <taxon>Lyophyllaceae</taxon>
        <taxon>Sphagnurus</taxon>
    </lineage>
</organism>